<accession>A0AB34J643</accession>
<protein>
    <recommendedName>
        <fullName evidence="1">JmjC domain-containing protein</fullName>
    </recommendedName>
</protein>
<dbReference type="PROSITE" id="PS51184">
    <property type="entry name" value="JMJC"/>
    <property type="match status" value="1"/>
</dbReference>
<dbReference type="GO" id="GO:0005634">
    <property type="term" value="C:nucleus"/>
    <property type="evidence" value="ECO:0007669"/>
    <property type="project" value="TreeGrafter"/>
</dbReference>
<keyword evidence="3" id="KW-1185">Reference proteome</keyword>
<name>A0AB34J643_PRYPA</name>
<dbReference type="InterPro" id="IPR050910">
    <property type="entry name" value="JMJD6_ArgDemeth/LysHydrox"/>
</dbReference>
<dbReference type="Proteomes" id="UP001515480">
    <property type="component" value="Unassembled WGS sequence"/>
</dbReference>
<dbReference type="AlphaFoldDB" id="A0AB34J643"/>
<dbReference type="InterPro" id="IPR041667">
    <property type="entry name" value="Cupin_8"/>
</dbReference>
<dbReference type="Gene3D" id="2.60.120.650">
    <property type="entry name" value="Cupin"/>
    <property type="match status" value="1"/>
</dbReference>
<reference evidence="2 3" key="1">
    <citation type="journal article" date="2024" name="Science">
        <title>Giant polyketide synthase enzymes in the biosynthesis of giant marine polyether toxins.</title>
        <authorList>
            <person name="Fallon T.R."/>
            <person name="Shende V.V."/>
            <person name="Wierzbicki I.H."/>
            <person name="Pendleton A.L."/>
            <person name="Watervoot N.F."/>
            <person name="Auber R.P."/>
            <person name="Gonzalez D.J."/>
            <person name="Wisecaver J.H."/>
            <person name="Moore B.S."/>
        </authorList>
    </citation>
    <scope>NUCLEOTIDE SEQUENCE [LARGE SCALE GENOMIC DNA]</scope>
    <source>
        <strain evidence="2 3">12B1</strain>
    </source>
</reference>
<dbReference type="SUPFAM" id="SSF51197">
    <property type="entry name" value="Clavaminate synthase-like"/>
    <property type="match status" value="1"/>
</dbReference>
<evidence type="ECO:0000259" key="1">
    <source>
        <dbReference type="PROSITE" id="PS51184"/>
    </source>
</evidence>
<dbReference type="PANTHER" id="PTHR12480">
    <property type="entry name" value="ARGININE DEMETHYLASE AND LYSYL-HYDROXYLASE JMJD"/>
    <property type="match status" value="1"/>
</dbReference>
<feature type="domain" description="JmjC" evidence="1">
    <location>
        <begin position="221"/>
        <end position="392"/>
    </location>
</feature>
<dbReference type="EMBL" id="JBGBPQ010000013">
    <property type="protein sequence ID" value="KAL1512123.1"/>
    <property type="molecule type" value="Genomic_DNA"/>
</dbReference>
<proteinExistence type="predicted"/>
<comment type="caution">
    <text evidence="2">The sequence shown here is derived from an EMBL/GenBank/DDBJ whole genome shotgun (WGS) entry which is preliminary data.</text>
</comment>
<dbReference type="SMART" id="SM00558">
    <property type="entry name" value="JmjC"/>
    <property type="match status" value="1"/>
</dbReference>
<gene>
    <name evidence="2" type="ORF">AB1Y20_005392</name>
</gene>
<dbReference type="CDD" id="cd02208">
    <property type="entry name" value="cupin_RmlC-like"/>
    <property type="match status" value="1"/>
</dbReference>
<dbReference type="PANTHER" id="PTHR12480:SF22">
    <property type="entry name" value="JMJC DOMAIN-CONTAINING PROTEIN"/>
    <property type="match status" value="1"/>
</dbReference>
<evidence type="ECO:0000313" key="3">
    <source>
        <dbReference type="Proteomes" id="UP001515480"/>
    </source>
</evidence>
<organism evidence="2 3">
    <name type="scientific">Prymnesium parvum</name>
    <name type="common">Toxic golden alga</name>
    <dbReference type="NCBI Taxonomy" id="97485"/>
    <lineage>
        <taxon>Eukaryota</taxon>
        <taxon>Haptista</taxon>
        <taxon>Haptophyta</taxon>
        <taxon>Prymnesiophyceae</taxon>
        <taxon>Prymnesiales</taxon>
        <taxon>Prymnesiaceae</taxon>
        <taxon>Prymnesium</taxon>
    </lineage>
</organism>
<evidence type="ECO:0000313" key="2">
    <source>
        <dbReference type="EMBL" id="KAL1512123.1"/>
    </source>
</evidence>
<dbReference type="InterPro" id="IPR003347">
    <property type="entry name" value="JmjC_dom"/>
</dbReference>
<dbReference type="GO" id="GO:0005737">
    <property type="term" value="C:cytoplasm"/>
    <property type="evidence" value="ECO:0007669"/>
    <property type="project" value="TreeGrafter"/>
</dbReference>
<dbReference type="GO" id="GO:0106140">
    <property type="term" value="F:P-TEFb complex binding"/>
    <property type="evidence" value="ECO:0007669"/>
    <property type="project" value="TreeGrafter"/>
</dbReference>
<dbReference type="GO" id="GO:0033749">
    <property type="term" value="F:histone H4R3 demethylase activity"/>
    <property type="evidence" value="ECO:0007669"/>
    <property type="project" value="TreeGrafter"/>
</dbReference>
<sequence>MKACEDSGPFPCVEEGCPRPSLSCYYLATHLDACHTLFSDLWRSPPPGFEHAFSLPVGAQCAASCALCTDEQHRATVSRVGPDRWPGRLLPVTRIPGSATQEVERHVGDAFSRGPLIVADAMGEAFRAHAWSRAAIRARCAAPAGAPPPAPPWPTIAFRQPSSIGAKWAGLRFENGAALGVRDLPGLIDAQDGGRLAGVMLFDSPCNHTCPAMLRRAADDAAPDRLAAPRFFPRDFEVALGGAKGEGLWRKGGRPWDDPDVFVSKAGTTTHVHIDGHCTRFWMLQLSGRKLWRVLPPSEIGHLAGVPNEKGTDTHFLADVIFPEAERNRDVNASLDAVEKMYEFILSPGELALIPENYAHAVHNLDDTAAMTYNFVDQANLPCYLASLRPHAGRLLRKFFSQLAQGRGRSDAASAFARHPPLAYYAHLSVRAKTERTVSVLENHIPWADFFSQQGPYANGGETALEAEVARLATALLTLIEASPPPVEAAEEELEALLSRFDLINAPPIAAHGEQAHDEL</sequence>
<dbReference type="Pfam" id="PF13621">
    <property type="entry name" value="Cupin_8"/>
    <property type="match status" value="1"/>
</dbReference>